<keyword evidence="1" id="KW-1133">Transmembrane helix</keyword>
<reference evidence="3" key="1">
    <citation type="submission" date="2015-12" db="EMBL/GenBank/DDBJ databases">
        <authorList>
            <person name="Shamseldin A."/>
            <person name="Moawad H."/>
            <person name="Abd El-Rahim W.M."/>
            <person name="Sadowsky M.J."/>
        </authorList>
    </citation>
    <scope>NUCLEOTIDE SEQUENCE [LARGE SCALE GENOMIC DNA]</scope>
    <source>
        <strain evidence="3">JAM AC0309</strain>
    </source>
</reference>
<dbReference type="KEGG" id="malk:MalAC0309_1801"/>
<name>A0A0U5BA36_9MICO</name>
<gene>
    <name evidence="2" type="ORF">MalAC0309_1801</name>
</gene>
<reference evidence="2 3" key="2">
    <citation type="submission" date="2016-01" db="EMBL/GenBank/DDBJ databases">
        <title>Microcella alkaliphila JAM AC0309 whole genome shotgun sequence.</title>
        <authorList>
            <person name="Kurata A."/>
            <person name="Hirose Y."/>
            <person name="Kishimoto N."/>
            <person name="Kobayashi T."/>
        </authorList>
    </citation>
    <scope>NUCLEOTIDE SEQUENCE [LARGE SCALE GENOMIC DNA]</scope>
    <source>
        <strain evidence="2 3">JAM AC0309</strain>
    </source>
</reference>
<evidence type="ECO:0000256" key="1">
    <source>
        <dbReference type="SAM" id="Phobius"/>
    </source>
</evidence>
<proteinExistence type="predicted"/>
<keyword evidence="1" id="KW-0472">Membrane</keyword>
<dbReference type="AlphaFoldDB" id="A0A0U5BA36"/>
<evidence type="ECO:0000313" key="2">
    <source>
        <dbReference type="EMBL" id="BAU32649.1"/>
    </source>
</evidence>
<evidence type="ECO:0000313" key="3">
    <source>
        <dbReference type="Proteomes" id="UP000218965"/>
    </source>
</evidence>
<dbReference type="EMBL" id="AP017315">
    <property type="protein sequence ID" value="BAU32649.1"/>
    <property type="molecule type" value="Genomic_DNA"/>
</dbReference>
<keyword evidence="1" id="KW-0812">Transmembrane</keyword>
<dbReference type="RefSeq" id="WP_161494107.1">
    <property type="nucleotide sequence ID" value="NZ_AP017315.1"/>
</dbReference>
<dbReference type="Proteomes" id="UP000218965">
    <property type="component" value="Chromosome"/>
</dbReference>
<accession>A0A0U5BA36</accession>
<sequence>MSMDAEHTGAEPRPGLIEKAGVALFGVIAGLSIVAGVILIAVSIFNTGSIDLGGHS</sequence>
<feature type="transmembrane region" description="Helical" evidence="1">
    <location>
        <begin position="21"/>
        <end position="45"/>
    </location>
</feature>
<protein>
    <submittedName>
        <fullName evidence="2">ADP-ribose pyrophosphatase</fullName>
    </submittedName>
</protein>
<organism evidence="2 3">
    <name type="scientific">Microcella alkaliphila</name>
    <dbReference type="NCBI Taxonomy" id="279828"/>
    <lineage>
        <taxon>Bacteria</taxon>
        <taxon>Bacillati</taxon>
        <taxon>Actinomycetota</taxon>
        <taxon>Actinomycetes</taxon>
        <taxon>Micrococcales</taxon>
        <taxon>Microbacteriaceae</taxon>
        <taxon>Microcella</taxon>
    </lineage>
</organism>